<evidence type="ECO:0000313" key="16">
    <source>
        <dbReference type="EMBL" id="KAK1933977.1"/>
    </source>
</evidence>
<accession>A0AAD9G8V0</accession>
<feature type="region of interest" description="Disordered" evidence="12">
    <location>
        <begin position="475"/>
        <end position="505"/>
    </location>
</feature>
<dbReference type="SUPFAM" id="SSF51735">
    <property type="entry name" value="NAD(P)-binding Rossmann-fold domains"/>
    <property type="match status" value="1"/>
</dbReference>
<feature type="transmembrane region" description="Helical" evidence="13">
    <location>
        <begin position="658"/>
        <end position="676"/>
    </location>
</feature>
<comment type="subcellular location">
    <subcellularLocation>
        <location evidence="1">Membrane</location>
        <topology evidence="1">Multi-pass membrane protein</topology>
    </subcellularLocation>
</comment>
<dbReference type="GO" id="GO:0005267">
    <property type="term" value="F:potassium channel activity"/>
    <property type="evidence" value="ECO:0007669"/>
    <property type="project" value="UniProtKB-KW"/>
</dbReference>
<reference evidence="16" key="1">
    <citation type="submission" date="2023-08" db="EMBL/GenBank/DDBJ databases">
        <title>Reference Genome Resource for the Citrus Pathogen Phytophthora citrophthora.</title>
        <authorList>
            <person name="Moller H."/>
            <person name="Coetzee B."/>
            <person name="Rose L.J."/>
            <person name="Van Niekerk J.M."/>
        </authorList>
    </citation>
    <scope>NUCLEOTIDE SEQUENCE</scope>
    <source>
        <strain evidence="16">STE-U-9442</strain>
    </source>
</reference>
<feature type="region of interest" description="Disordered" evidence="12">
    <location>
        <begin position="1148"/>
        <end position="1216"/>
    </location>
</feature>
<keyword evidence="10 16" id="KW-0407">Ion channel</keyword>
<dbReference type="Proteomes" id="UP001259832">
    <property type="component" value="Unassembled WGS sequence"/>
</dbReference>
<keyword evidence="9 13" id="KW-0472">Membrane</keyword>
<dbReference type="Gene3D" id="3.40.50.720">
    <property type="entry name" value="NAD(P)-binding Rossmann-like Domain"/>
    <property type="match status" value="2"/>
</dbReference>
<dbReference type="InterPro" id="IPR003148">
    <property type="entry name" value="RCK_N"/>
</dbReference>
<keyword evidence="7 13" id="KW-1133">Transmembrane helix</keyword>
<feature type="compositionally biased region" description="Acidic residues" evidence="12">
    <location>
        <begin position="142"/>
        <end position="151"/>
    </location>
</feature>
<dbReference type="InterPro" id="IPR047871">
    <property type="entry name" value="K_chnl_Slo-like"/>
</dbReference>
<dbReference type="Pfam" id="PF03493">
    <property type="entry name" value="BK_channel_a"/>
    <property type="match status" value="1"/>
</dbReference>
<evidence type="ECO:0000256" key="8">
    <source>
        <dbReference type="ARBA" id="ARBA00023065"/>
    </source>
</evidence>
<feature type="compositionally biased region" description="Low complexity" evidence="12">
    <location>
        <begin position="162"/>
        <end position="171"/>
    </location>
</feature>
<comment type="caution">
    <text evidence="16">The sequence shown here is derived from an EMBL/GenBank/DDBJ whole genome shotgun (WGS) entry which is preliminary data.</text>
</comment>
<evidence type="ECO:0000259" key="14">
    <source>
        <dbReference type="Pfam" id="PF03493"/>
    </source>
</evidence>
<keyword evidence="5" id="KW-0631">Potassium channel</keyword>
<dbReference type="PANTHER" id="PTHR10027:SF10">
    <property type="entry name" value="SLOWPOKE 2, ISOFORM D"/>
    <property type="match status" value="1"/>
</dbReference>
<sequence>MVTSYLEVTNFDHPVDMVELQSTSDVMASASPEDEAPKRPILTTRRNSKAGGIAMSLETRLPRELLARIGINGKEVVSIIKQRDWDIEEPHGLQQQKLYYLPGAKERENTKQNEDFFVGEGELYAFILKQGGLRYLLPEEDLSTESDESDVEMTQPSRPTQDDAASAASASVEDDSDEMSGSYTSDSTAENTPGAEQRKWKRRKKLSTARNKAADKMEKPKIPPTKRRRKAAKTVPATEQDDQDRIRVTPKVKLEQATYGGIGQQSEFSEYESSLTARGWRAQLLKDVDVHILRSVAAIDRRQRAREASNEGKKKSGRPTEGVGPHVQDAAEILQELDSLTHSIRASQNDLSSMIELIIVQGERLSIPDRIDPIGRIGIPGFVSTGPGSLVLVRDIERYLLLFVAAVRRYQRARNAISANEPTTGSLPTNGVVKRVDLRALQLSIEESKRELQELSTIVAAEAARVCQGAEQGLQISPTSSTQGSSHGASQNTPTPRTHPANSVSPGVLEWMDAKDSATLSTNCQIHRFSARNSALSSNGRVPASSSSTECQLWGDLSGEARIAATAKPTAHQSPHDELRGISLTNGVFVEPESGDLSSTTKILSDSHGSRSRDRLSRYLDHSSFGVGLDIFLVLVSIVFVSSYIANTYIPSNDMPNSLWITDIVCAGLLAVDFLFRGIYLSSRRRDYMLSLPGLVTLTVVLPVLPTSFFLQYHKMCFYLLTHLLIVRSTLWYDISDWRFLYPIRFIMCYIEAKAVLSRCHGLVSPVQQFAMLCYLQLTIIIAVAAGVIQIAETADAQYANGNLGDWTFFNAFFNSVLAFVTIQSPPADNPLAKVCVGALVLVLILVVPYQVSQILALGSSFSPYELASHSPCPTSKHIILCGDLTPSRIDHFFREVFHDDHDLVDINVVVLSEEEPATSLISLLMDPFFEKRASFIQGSLLDVDDSQRAACASADAIFILARRVAGESPASSDHRALMRVLAARREAPNARVFAQLQLSANRGLVADLGVSNVLCFSEVMHSLLGQNCVCPGFSTFMYSLTSTSSYDTSGDYDEPPEADASWEDRYLHGSSHEVYSVQLPPASVVHDKTFSEVASLAYAQCCGVIVFAITTAQSSKGNAGKLLLNPGDSYSCVGDETVFVIARDRREASAVTDMQPSSSMPDAWTSQRRGSKSRHLSRGASGRAKLASTTGSSTGNDTPSSDVSSSHRRRSRFVNWQTEVTSPASTFTQETQDVWKPDVDDDDCPLTVKTSGLSPTDSHTAEAAVIQDVVSLHFEVRHIVVCVLSASSFPHHLEYLIGPLRVRALRQHRPVVIVTATLPEEDDYEHFQRFLGVHFIVGDPFRYSTLRRAGVHKAFRIVLMGAEGEVSDAGTSELLQDAACIALHKTITTLIGPTQAPRIITELVNRANVHFVAQNLSVSGWFPLSECDSAASSTSSLELARNFAVSPAFAAGLTYSTSLCDSLLINQFFNARIKNILREFIFASWTDGGVGTLPSTPAADGTAVASPTVSTSSALDVQRSSLFAVEVPLDFVGRTFEFVFHYLLSSDGILVIGLYRCRPDAMLQSSSVHSLTEGQWIRTAPRARIEVPETDRSVPFGYVYVNPQPHEVLTGNDLLYVLSDIQPCWADSDTESN</sequence>
<feature type="domain" description="RCK N-terminal" evidence="15">
    <location>
        <begin position="1278"/>
        <end position="1395"/>
    </location>
</feature>
<feature type="domain" description="Calcium-activated potassium channel BK alpha subunit" evidence="14">
    <location>
        <begin position="1013"/>
        <end position="1110"/>
    </location>
</feature>
<feature type="compositionally biased region" description="Polar residues" evidence="12">
    <location>
        <begin position="1188"/>
        <end position="1200"/>
    </location>
</feature>
<proteinExistence type="predicted"/>
<evidence type="ECO:0000256" key="3">
    <source>
        <dbReference type="ARBA" id="ARBA00022538"/>
    </source>
</evidence>
<gene>
    <name evidence="16" type="ORF">P3T76_011737</name>
</gene>
<dbReference type="Pfam" id="PF22614">
    <property type="entry name" value="Slo-like_RCK"/>
    <property type="match status" value="2"/>
</dbReference>
<dbReference type="GO" id="GO:0016020">
    <property type="term" value="C:membrane"/>
    <property type="evidence" value="ECO:0007669"/>
    <property type="project" value="UniProtKB-SubCell"/>
</dbReference>
<evidence type="ECO:0000256" key="13">
    <source>
        <dbReference type="SAM" id="Phobius"/>
    </source>
</evidence>
<feature type="compositionally biased region" description="Basic and acidic residues" evidence="12">
    <location>
        <begin position="212"/>
        <end position="221"/>
    </location>
</feature>
<evidence type="ECO:0000256" key="9">
    <source>
        <dbReference type="ARBA" id="ARBA00023136"/>
    </source>
</evidence>
<feature type="transmembrane region" description="Helical" evidence="13">
    <location>
        <begin position="804"/>
        <end position="823"/>
    </location>
</feature>
<dbReference type="InterPro" id="IPR003929">
    <property type="entry name" value="K_chnl_BK_asu"/>
</dbReference>
<evidence type="ECO:0000256" key="6">
    <source>
        <dbReference type="ARBA" id="ARBA00022958"/>
    </source>
</evidence>
<keyword evidence="11" id="KW-0175">Coiled coil</keyword>
<name>A0AAD9G8V0_9STRA</name>
<feature type="compositionally biased region" description="Polar residues" evidence="12">
    <location>
        <begin position="181"/>
        <end position="191"/>
    </location>
</feature>
<organism evidence="16 17">
    <name type="scientific">Phytophthora citrophthora</name>
    <dbReference type="NCBI Taxonomy" id="4793"/>
    <lineage>
        <taxon>Eukaryota</taxon>
        <taxon>Sar</taxon>
        <taxon>Stramenopiles</taxon>
        <taxon>Oomycota</taxon>
        <taxon>Peronosporomycetes</taxon>
        <taxon>Peronosporales</taxon>
        <taxon>Peronosporaceae</taxon>
        <taxon>Phytophthora</taxon>
    </lineage>
</organism>
<feature type="transmembrane region" description="Helical" evidence="13">
    <location>
        <begin position="688"/>
        <end position="711"/>
    </location>
</feature>
<evidence type="ECO:0000256" key="11">
    <source>
        <dbReference type="SAM" id="Coils"/>
    </source>
</evidence>
<evidence type="ECO:0000256" key="10">
    <source>
        <dbReference type="ARBA" id="ARBA00023303"/>
    </source>
</evidence>
<evidence type="ECO:0000256" key="12">
    <source>
        <dbReference type="SAM" id="MobiDB-lite"/>
    </source>
</evidence>
<feature type="transmembrane region" description="Helical" evidence="13">
    <location>
        <begin position="770"/>
        <end position="792"/>
    </location>
</feature>
<evidence type="ECO:0000259" key="15">
    <source>
        <dbReference type="Pfam" id="PF22614"/>
    </source>
</evidence>
<keyword evidence="3" id="KW-0633">Potassium transport</keyword>
<evidence type="ECO:0000256" key="7">
    <source>
        <dbReference type="ARBA" id="ARBA00022989"/>
    </source>
</evidence>
<evidence type="ECO:0000256" key="2">
    <source>
        <dbReference type="ARBA" id="ARBA00022448"/>
    </source>
</evidence>
<feature type="compositionally biased region" description="Polar residues" evidence="12">
    <location>
        <begin position="1153"/>
        <end position="1169"/>
    </location>
</feature>
<keyword evidence="17" id="KW-1185">Reference proteome</keyword>
<dbReference type="PANTHER" id="PTHR10027">
    <property type="entry name" value="CALCIUM-ACTIVATED POTASSIUM CHANNEL ALPHA CHAIN"/>
    <property type="match status" value="1"/>
</dbReference>
<keyword evidence="6" id="KW-0630">Potassium</keyword>
<feature type="domain" description="RCK N-terminal" evidence="15">
    <location>
        <begin position="876"/>
        <end position="994"/>
    </location>
</feature>
<keyword evidence="4 13" id="KW-0812">Transmembrane</keyword>
<feature type="region of interest" description="Disordered" evidence="12">
    <location>
        <begin position="25"/>
        <end position="47"/>
    </location>
</feature>
<feature type="transmembrane region" description="Helical" evidence="13">
    <location>
        <begin position="740"/>
        <end position="758"/>
    </location>
</feature>
<evidence type="ECO:0000256" key="4">
    <source>
        <dbReference type="ARBA" id="ARBA00022692"/>
    </source>
</evidence>
<feature type="compositionally biased region" description="Basic and acidic residues" evidence="12">
    <location>
        <begin position="301"/>
        <end position="314"/>
    </location>
</feature>
<evidence type="ECO:0000256" key="1">
    <source>
        <dbReference type="ARBA" id="ARBA00004141"/>
    </source>
</evidence>
<feature type="coiled-coil region" evidence="11">
    <location>
        <begin position="438"/>
        <end position="465"/>
    </location>
</feature>
<feature type="transmembrane region" description="Helical" evidence="13">
    <location>
        <begin position="625"/>
        <end position="646"/>
    </location>
</feature>
<keyword evidence="8" id="KW-0406">Ion transport</keyword>
<evidence type="ECO:0000256" key="5">
    <source>
        <dbReference type="ARBA" id="ARBA00022826"/>
    </source>
</evidence>
<feature type="transmembrane region" description="Helical" evidence="13">
    <location>
        <begin position="835"/>
        <end position="852"/>
    </location>
</feature>
<dbReference type="InterPro" id="IPR036291">
    <property type="entry name" value="NAD(P)-bd_dom_sf"/>
</dbReference>
<protein>
    <submittedName>
        <fullName evidence="16">Potassium channel subfamily T member 2</fullName>
    </submittedName>
</protein>
<keyword evidence="2" id="KW-0813">Transport</keyword>
<feature type="region of interest" description="Disordered" evidence="12">
    <location>
        <begin position="301"/>
        <end position="325"/>
    </location>
</feature>
<feature type="region of interest" description="Disordered" evidence="12">
    <location>
        <begin position="142"/>
        <end position="244"/>
    </location>
</feature>
<evidence type="ECO:0000313" key="17">
    <source>
        <dbReference type="Proteomes" id="UP001259832"/>
    </source>
</evidence>
<dbReference type="EMBL" id="JASMQC010000027">
    <property type="protein sequence ID" value="KAK1933977.1"/>
    <property type="molecule type" value="Genomic_DNA"/>
</dbReference>